<dbReference type="EMBL" id="SLWY01000012">
    <property type="protein sequence ID" value="TCO80731.1"/>
    <property type="molecule type" value="Genomic_DNA"/>
</dbReference>
<protein>
    <submittedName>
        <fullName evidence="2">Uncharacterized protein</fullName>
    </submittedName>
</protein>
<feature type="transmembrane region" description="Helical" evidence="1">
    <location>
        <begin position="20"/>
        <end position="41"/>
    </location>
</feature>
<accession>A0A4R2L119</accession>
<keyword evidence="1" id="KW-0472">Membrane</keyword>
<sequence length="110" mass="11955">MSASHRSPNTWLREELLQLLSLSGTLAGLCITGVTLLHTVGKHSTTGTIADDVLAISALLFLICTYAIFFALRTRERVLAIMLEKIADALFLLALTGMVAAGFVMVYTIW</sequence>
<name>A0A4R2L119_9GAMM</name>
<comment type="caution">
    <text evidence="2">The sequence shown here is derived from an EMBL/GenBank/DDBJ whole genome shotgun (WGS) entry which is preliminary data.</text>
</comment>
<dbReference type="RefSeq" id="WP_132542953.1">
    <property type="nucleotide sequence ID" value="NZ_SLWY01000012.1"/>
</dbReference>
<reference evidence="2 3" key="1">
    <citation type="submission" date="2019-03" db="EMBL/GenBank/DDBJ databases">
        <title>Genomic Encyclopedia of Type Strains, Phase IV (KMG-IV): sequencing the most valuable type-strain genomes for metagenomic binning, comparative biology and taxonomic classification.</title>
        <authorList>
            <person name="Goeker M."/>
        </authorList>
    </citation>
    <scope>NUCLEOTIDE SEQUENCE [LARGE SCALE GENOMIC DNA]</scope>
    <source>
        <strain evidence="2 3">DSM 25287</strain>
    </source>
</reference>
<evidence type="ECO:0000313" key="3">
    <source>
        <dbReference type="Proteomes" id="UP000295765"/>
    </source>
</evidence>
<organism evidence="2 3">
    <name type="scientific">Plasticicumulans lactativorans</name>
    <dbReference type="NCBI Taxonomy" id="1133106"/>
    <lineage>
        <taxon>Bacteria</taxon>
        <taxon>Pseudomonadati</taxon>
        <taxon>Pseudomonadota</taxon>
        <taxon>Gammaproteobacteria</taxon>
        <taxon>Candidatus Competibacteraceae</taxon>
        <taxon>Plasticicumulans</taxon>
    </lineage>
</organism>
<feature type="transmembrane region" description="Helical" evidence="1">
    <location>
        <begin position="53"/>
        <end position="74"/>
    </location>
</feature>
<evidence type="ECO:0000256" key="1">
    <source>
        <dbReference type="SAM" id="Phobius"/>
    </source>
</evidence>
<proteinExistence type="predicted"/>
<keyword evidence="3" id="KW-1185">Reference proteome</keyword>
<keyword evidence="1" id="KW-0812">Transmembrane</keyword>
<keyword evidence="1" id="KW-1133">Transmembrane helix</keyword>
<dbReference type="AlphaFoldDB" id="A0A4R2L119"/>
<gene>
    <name evidence="2" type="ORF">EV699_11266</name>
</gene>
<evidence type="ECO:0000313" key="2">
    <source>
        <dbReference type="EMBL" id="TCO80731.1"/>
    </source>
</evidence>
<dbReference type="OrthoDB" id="7062477at2"/>
<feature type="transmembrane region" description="Helical" evidence="1">
    <location>
        <begin position="86"/>
        <end position="109"/>
    </location>
</feature>
<dbReference type="Proteomes" id="UP000295765">
    <property type="component" value="Unassembled WGS sequence"/>
</dbReference>